<dbReference type="InterPro" id="IPR050336">
    <property type="entry name" value="Chromosome_partition/occlusion"/>
</dbReference>
<dbReference type="EMBL" id="JAENIJ010000067">
    <property type="protein sequence ID" value="MBK1884632.1"/>
    <property type="molecule type" value="Genomic_DNA"/>
</dbReference>
<name>A0A934VWI0_9BACT</name>
<dbReference type="Gene3D" id="3.90.1530.10">
    <property type="entry name" value="Conserved hypothetical protein from pyrococcus furiosus pfu- 392566-001, ParB domain"/>
    <property type="match status" value="1"/>
</dbReference>
<dbReference type="InterPro" id="IPR036086">
    <property type="entry name" value="ParB/Sulfiredoxin_sf"/>
</dbReference>
<dbReference type="SUPFAM" id="SSF110849">
    <property type="entry name" value="ParB/Sulfiredoxin"/>
    <property type="match status" value="1"/>
</dbReference>
<dbReference type="AlphaFoldDB" id="A0A934VWI0"/>
<accession>A0A934VWI0</accession>
<reference evidence="3" key="1">
    <citation type="submission" date="2021-01" db="EMBL/GenBank/DDBJ databases">
        <title>Modified the classification status of verrucomicrobia.</title>
        <authorList>
            <person name="Feng X."/>
        </authorList>
    </citation>
    <scope>NUCLEOTIDE SEQUENCE</scope>
    <source>
        <strain evidence="3">KCTC 22041</strain>
    </source>
</reference>
<protein>
    <submittedName>
        <fullName evidence="3">ParB N-terminal domain-containing protein</fullName>
    </submittedName>
</protein>
<dbReference type="Pfam" id="PF02195">
    <property type="entry name" value="ParB_N"/>
    <property type="match status" value="1"/>
</dbReference>
<dbReference type="GO" id="GO:0045881">
    <property type="term" value="P:positive regulation of sporulation resulting in formation of a cellular spore"/>
    <property type="evidence" value="ECO:0007669"/>
    <property type="project" value="TreeGrafter"/>
</dbReference>
<dbReference type="PANTHER" id="PTHR33375:SF1">
    <property type="entry name" value="CHROMOSOME-PARTITIONING PROTEIN PARB-RELATED"/>
    <property type="match status" value="1"/>
</dbReference>
<dbReference type="SMART" id="SM00470">
    <property type="entry name" value="ParB"/>
    <property type="match status" value="1"/>
</dbReference>
<evidence type="ECO:0000313" key="4">
    <source>
        <dbReference type="Proteomes" id="UP000603141"/>
    </source>
</evidence>
<feature type="domain" description="ParB-like N-terminal" evidence="2">
    <location>
        <begin position="18"/>
        <end position="105"/>
    </location>
</feature>
<keyword evidence="4" id="KW-1185">Reference proteome</keyword>
<dbReference type="PANTHER" id="PTHR33375">
    <property type="entry name" value="CHROMOSOME-PARTITIONING PROTEIN PARB-RELATED"/>
    <property type="match status" value="1"/>
</dbReference>
<organism evidence="3 4">
    <name type="scientific">Luteolibacter pohnpeiensis</name>
    <dbReference type="NCBI Taxonomy" id="454153"/>
    <lineage>
        <taxon>Bacteria</taxon>
        <taxon>Pseudomonadati</taxon>
        <taxon>Verrucomicrobiota</taxon>
        <taxon>Verrucomicrobiia</taxon>
        <taxon>Verrucomicrobiales</taxon>
        <taxon>Verrucomicrobiaceae</taxon>
        <taxon>Luteolibacter</taxon>
    </lineage>
</organism>
<dbReference type="RefSeq" id="WP_200274008.1">
    <property type="nucleotide sequence ID" value="NZ_JAENIJ010000067.1"/>
</dbReference>
<proteinExistence type="predicted"/>
<sequence>MESSKEQFSPEVKCSHKELRDPSSLTPHPRNPNRHGQKQIEMLARIIRHQGWRNPIVVSARSGFVIAGHGRLEAALLLGLAQVPVDVQQFASEADEWAHLVADNRIAELADMDKDGLGDLLRDLGGVDDFDLELTGFDASELDQMLSDETQADDIAEDEDASENACLLKFDGLSIPVTEAERVALRRQIDQHAEATGSYFGFVRQLLALEDDV</sequence>
<feature type="region of interest" description="Disordered" evidence="1">
    <location>
        <begin position="1"/>
        <end position="35"/>
    </location>
</feature>
<gene>
    <name evidence="3" type="ORF">JIN85_19605</name>
</gene>
<dbReference type="GO" id="GO:0005694">
    <property type="term" value="C:chromosome"/>
    <property type="evidence" value="ECO:0007669"/>
    <property type="project" value="TreeGrafter"/>
</dbReference>
<comment type="caution">
    <text evidence="3">The sequence shown here is derived from an EMBL/GenBank/DDBJ whole genome shotgun (WGS) entry which is preliminary data.</text>
</comment>
<dbReference type="CDD" id="cd16403">
    <property type="entry name" value="ParB_N_like_MT"/>
    <property type="match status" value="1"/>
</dbReference>
<dbReference type="GO" id="GO:0007059">
    <property type="term" value="P:chromosome segregation"/>
    <property type="evidence" value="ECO:0007669"/>
    <property type="project" value="TreeGrafter"/>
</dbReference>
<evidence type="ECO:0000313" key="3">
    <source>
        <dbReference type="EMBL" id="MBK1884632.1"/>
    </source>
</evidence>
<evidence type="ECO:0000256" key="1">
    <source>
        <dbReference type="SAM" id="MobiDB-lite"/>
    </source>
</evidence>
<evidence type="ECO:0000259" key="2">
    <source>
        <dbReference type="SMART" id="SM00470"/>
    </source>
</evidence>
<dbReference type="InterPro" id="IPR003115">
    <property type="entry name" value="ParB_N"/>
</dbReference>
<dbReference type="Proteomes" id="UP000603141">
    <property type="component" value="Unassembled WGS sequence"/>
</dbReference>